<dbReference type="PROSITE" id="PS01043">
    <property type="entry name" value="TRANSPOSASE_IS30"/>
    <property type="match status" value="1"/>
</dbReference>
<dbReference type="PROSITE" id="PS50994">
    <property type="entry name" value="INTEGRASE"/>
    <property type="match status" value="1"/>
</dbReference>
<proteinExistence type="inferred from homology"/>
<dbReference type="Pfam" id="PF13936">
    <property type="entry name" value="HTH_38"/>
    <property type="match status" value="1"/>
</dbReference>
<dbReference type="InterPro" id="IPR025246">
    <property type="entry name" value="IS30-like_HTH"/>
</dbReference>
<dbReference type="Pfam" id="PF00665">
    <property type="entry name" value="rve"/>
    <property type="match status" value="1"/>
</dbReference>
<keyword evidence="3" id="KW-0815">Transposition</keyword>
<feature type="domain" description="Integrase catalytic" evidence="6">
    <location>
        <begin position="165"/>
        <end position="328"/>
    </location>
</feature>
<organism evidence="7 8">
    <name type="scientific">Listeria newyorkensis</name>
    <dbReference type="NCBI Taxonomy" id="1497681"/>
    <lineage>
        <taxon>Bacteria</taxon>
        <taxon>Bacillati</taxon>
        <taxon>Bacillota</taxon>
        <taxon>Bacilli</taxon>
        <taxon>Bacillales</taxon>
        <taxon>Listeriaceae</taxon>
        <taxon>Listeria</taxon>
    </lineage>
</organism>
<comment type="function">
    <text evidence="1">Required for the transposition of the insertion element.</text>
</comment>
<dbReference type="RefSeq" id="WP_103035125.1">
    <property type="nucleotide sequence ID" value="NZ_MPDH01000044.1"/>
</dbReference>
<dbReference type="EMBL" id="MPDH01000044">
    <property type="protein sequence ID" value="PNP86678.1"/>
    <property type="molecule type" value="Genomic_DNA"/>
</dbReference>
<gene>
    <name evidence="7" type="ORF">BMT55_16830</name>
</gene>
<comment type="caution">
    <text evidence="7">The sequence shown here is derived from an EMBL/GenBank/DDBJ whole genome shotgun (WGS) entry which is preliminary data.</text>
</comment>
<evidence type="ECO:0000256" key="3">
    <source>
        <dbReference type="ARBA" id="ARBA00022578"/>
    </source>
</evidence>
<keyword evidence="4" id="KW-0238">DNA-binding</keyword>
<name>A0ABX4XNP3_9LIST</name>
<dbReference type="PANTHER" id="PTHR10948">
    <property type="entry name" value="TRANSPOSASE"/>
    <property type="match status" value="1"/>
</dbReference>
<evidence type="ECO:0000259" key="6">
    <source>
        <dbReference type="PROSITE" id="PS50994"/>
    </source>
</evidence>
<evidence type="ECO:0000256" key="4">
    <source>
        <dbReference type="ARBA" id="ARBA00023125"/>
    </source>
</evidence>
<evidence type="ECO:0000256" key="5">
    <source>
        <dbReference type="ARBA" id="ARBA00023172"/>
    </source>
</evidence>
<accession>A0ABX4XNP3</accession>
<dbReference type="InterPro" id="IPR036397">
    <property type="entry name" value="RNaseH_sf"/>
</dbReference>
<comment type="similarity">
    <text evidence="2">Belongs to the transposase IS30 family.</text>
</comment>
<dbReference type="InterPro" id="IPR051917">
    <property type="entry name" value="Transposase-Integrase"/>
</dbReference>
<dbReference type="Proteomes" id="UP000236500">
    <property type="component" value="Unassembled WGS sequence"/>
</dbReference>
<dbReference type="InterPro" id="IPR012337">
    <property type="entry name" value="RNaseH-like_sf"/>
</dbReference>
<evidence type="ECO:0000313" key="7">
    <source>
        <dbReference type="EMBL" id="PNP86678.1"/>
    </source>
</evidence>
<sequence>MSPYQHLTISEREKILVGIAEEKSIREMAEELGRAPSTVSREIQRNTVDSTYSANQAQQNYTCKRKACHREPLLSYLPIKQKVQHLLLHHQWSPEQISKRLKLEGAPIQISYITIYRGIYAGQLEDRKLINGQRGIARKLRHRGKTRHTKGYQETRGKIKISHSIHDRPKEADERHCIGHWEADTVLGKTGLPCLITLTDRYSRYLLSEQIPRKNASFVTPKLIAMFQQLPKHKVKTVTPDRGKEFAKHADVSAMLDGLPFYFADPHAPWQRGTNENTNGLLREYFPKNEDIANYSDQEIRQSIDELNKRPRKCLGWKTPYEVFFDIVLHLT</sequence>
<keyword evidence="8" id="KW-1185">Reference proteome</keyword>
<reference evidence="7 8" key="1">
    <citation type="submission" date="2016-11" db="EMBL/GenBank/DDBJ databases">
        <title>Whole Genome Sequence of Listeria newyorkensis.</title>
        <authorList>
            <person name="Frink S."/>
            <person name="Morales C."/>
            <person name="Kiang D."/>
        </authorList>
    </citation>
    <scope>NUCLEOTIDE SEQUENCE [LARGE SCALE GENOMIC DNA]</scope>
    <source>
        <strain evidence="7 8">F1604011-044</strain>
    </source>
</reference>
<dbReference type="SUPFAM" id="SSF53098">
    <property type="entry name" value="Ribonuclease H-like"/>
    <property type="match status" value="1"/>
</dbReference>
<protein>
    <submittedName>
        <fullName evidence="7">IS30 family transposase</fullName>
    </submittedName>
</protein>
<evidence type="ECO:0000313" key="8">
    <source>
        <dbReference type="Proteomes" id="UP000236500"/>
    </source>
</evidence>
<keyword evidence="5" id="KW-0233">DNA recombination</keyword>
<dbReference type="PANTHER" id="PTHR10948:SF23">
    <property type="entry name" value="TRANSPOSASE INSI FOR INSERTION SEQUENCE ELEMENT IS30A-RELATED"/>
    <property type="match status" value="1"/>
</dbReference>
<dbReference type="InterPro" id="IPR001598">
    <property type="entry name" value="Transposase_IS30_CS"/>
</dbReference>
<dbReference type="InterPro" id="IPR001584">
    <property type="entry name" value="Integrase_cat-core"/>
</dbReference>
<dbReference type="NCBIfam" id="NF033563">
    <property type="entry name" value="transpos_IS30"/>
    <property type="match status" value="1"/>
</dbReference>
<evidence type="ECO:0000256" key="2">
    <source>
        <dbReference type="ARBA" id="ARBA00006363"/>
    </source>
</evidence>
<dbReference type="InterPro" id="IPR053392">
    <property type="entry name" value="Transposase_IS30-like"/>
</dbReference>
<evidence type="ECO:0000256" key="1">
    <source>
        <dbReference type="ARBA" id="ARBA00002190"/>
    </source>
</evidence>
<dbReference type="Gene3D" id="3.30.420.10">
    <property type="entry name" value="Ribonuclease H-like superfamily/Ribonuclease H"/>
    <property type="match status" value="1"/>
</dbReference>